<name>A0A0F7KYK1_9SPHN</name>
<dbReference type="InterPro" id="IPR003795">
    <property type="entry name" value="DUF192"/>
</dbReference>
<accession>A0A0F7KYK1</accession>
<reference evidence="1" key="1">
    <citation type="submission" date="2015-05" db="EMBL/GenBank/DDBJ databases">
        <title>The complete genome of Altererythrobacter atlanticus strain 26DY36.</title>
        <authorList>
            <person name="Wu Y.-H."/>
            <person name="Cheng H."/>
            <person name="Wu X.-W."/>
        </authorList>
    </citation>
    <scope>NUCLEOTIDE SEQUENCE [LARGE SCALE GENOMIC DNA]</scope>
    <source>
        <strain evidence="1">26DY36</strain>
    </source>
</reference>
<dbReference type="Proteomes" id="UP000034392">
    <property type="component" value="Chromosome"/>
</dbReference>
<dbReference type="KEGG" id="aay:WYH_02842"/>
<dbReference type="Gene3D" id="2.60.120.1140">
    <property type="entry name" value="Protein of unknown function DUF192"/>
    <property type="match status" value="1"/>
</dbReference>
<proteinExistence type="predicted"/>
<organism evidence="1 2">
    <name type="scientific">Croceibacterium atlanticum</name>
    <dbReference type="NCBI Taxonomy" id="1267766"/>
    <lineage>
        <taxon>Bacteria</taxon>
        <taxon>Pseudomonadati</taxon>
        <taxon>Pseudomonadota</taxon>
        <taxon>Alphaproteobacteria</taxon>
        <taxon>Sphingomonadales</taxon>
        <taxon>Erythrobacteraceae</taxon>
        <taxon>Croceibacterium</taxon>
    </lineage>
</organism>
<keyword evidence="2" id="KW-1185">Reference proteome</keyword>
<dbReference type="PANTHER" id="PTHR37953">
    <property type="entry name" value="UPF0127 PROTEIN MJ1496"/>
    <property type="match status" value="1"/>
</dbReference>
<dbReference type="PATRIC" id="fig|1267766.3.peg.2879"/>
<dbReference type="RefSeq" id="WP_046905204.1">
    <property type="nucleotide sequence ID" value="NZ_CP011452.2"/>
</dbReference>
<protein>
    <submittedName>
        <fullName evidence="1">Uncharacterized protein</fullName>
    </submittedName>
</protein>
<dbReference type="InterPro" id="IPR038695">
    <property type="entry name" value="Saro_0823-like_sf"/>
</dbReference>
<dbReference type="PANTHER" id="PTHR37953:SF1">
    <property type="entry name" value="UPF0127 PROTEIN MJ1496"/>
    <property type="match status" value="1"/>
</dbReference>
<evidence type="ECO:0000313" key="1">
    <source>
        <dbReference type="EMBL" id="AKH43870.1"/>
    </source>
</evidence>
<gene>
    <name evidence="1" type="ORF">WYH_02842</name>
</gene>
<evidence type="ECO:0000313" key="2">
    <source>
        <dbReference type="Proteomes" id="UP000034392"/>
    </source>
</evidence>
<dbReference type="STRING" id="1267766.WYH_02842"/>
<dbReference type="AlphaFoldDB" id="A0A0F7KYK1"/>
<dbReference type="EMBL" id="CP011452">
    <property type="protein sequence ID" value="AKH43870.1"/>
    <property type="molecule type" value="Genomic_DNA"/>
</dbReference>
<dbReference type="Pfam" id="PF02643">
    <property type="entry name" value="DUF192"/>
    <property type="match status" value="1"/>
</dbReference>
<sequence length="162" mass="17333">MRMPFVAALLPMALILPACSPQAAENSPAPVAEIATHPVSGLEVVPLTVTSGGKTHEFRVEMARSAQAQAQGLMYREEMGPDEGMLFPYAQPRILSFWMKNTPLPLDLIFVGPDGKVINIIANAEPFSEKQLLSDAPASAVLELIGGRAAELGIVPGDEVKW</sequence>